<feature type="domain" description="RCK N-terminal" evidence="7">
    <location>
        <begin position="1"/>
        <end position="122"/>
    </location>
</feature>
<evidence type="ECO:0000313" key="10">
    <source>
        <dbReference type="EMBL" id="UOO97287.1"/>
    </source>
</evidence>
<dbReference type="Gene3D" id="3.30.70.1450">
    <property type="entry name" value="Regulator of K+ conductance, C-terminal domain"/>
    <property type="match status" value="1"/>
</dbReference>
<accession>A0AAV3SHW3</accession>
<dbReference type="KEGG" id="hdo:MUK72_19235"/>
<dbReference type="Proteomes" id="UP000830542">
    <property type="component" value="Plasmid unnamed4"/>
</dbReference>
<dbReference type="InterPro" id="IPR006037">
    <property type="entry name" value="RCK_C"/>
</dbReference>
<dbReference type="Proteomes" id="UP001500962">
    <property type="component" value="Unassembled WGS sequence"/>
</dbReference>
<evidence type="ECO:0000313" key="12">
    <source>
        <dbReference type="Proteomes" id="UP001500962"/>
    </source>
</evidence>
<comment type="function">
    <text evidence="1">Part of a potassium transport system.</text>
</comment>
<sequence>MYIVIVGAGDIGTPLIEIATAGGNEVVVIERDKARAESAATRYDCLVMNDDATIKDTLEEAGADRADALISTTEQDATNIMVCLLAQELDIPGVVSVVHDPEHLNVFRQIGVNGMENPQRLIAEYLYRAVKRPSIVNFMRIGEQAEVFEITVGEEAPIAGHTLAEADTEGLIPEETLIVAIDRKDEEPITPRGDTRIEAGDLLVIYSAEGAVPGVTDVFGHYEDHAGSLRNNHQRR</sequence>
<dbReference type="InterPro" id="IPR036721">
    <property type="entry name" value="RCK_C_sf"/>
</dbReference>
<evidence type="ECO:0000256" key="5">
    <source>
        <dbReference type="ARBA" id="ARBA00023027"/>
    </source>
</evidence>
<reference evidence="10" key="2">
    <citation type="submission" date="2022-04" db="EMBL/GenBank/DDBJ databases">
        <title>Sequencing and genomic assembly of Halococcus dombrowskii.</title>
        <authorList>
            <person name="Lim S.W."/>
            <person name="MacLea K.S."/>
        </authorList>
    </citation>
    <scope>NUCLEOTIDE SEQUENCE</scope>
    <source>
        <strain evidence="10">H4</strain>
        <plasmid evidence="10">unnamed4</plasmid>
    </source>
</reference>
<geneLocation type="plasmid" evidence="10 11">
    <name>unnamed4</name>
</geneLocation>
<dbReference type="SUPFAM" id="SSF51735">
    <property type="entry name" value="NAD(P)-binding Rossmann-fold domains"/>
    <property type="match status" value="1"/>
</dbReference>
<dbReference type="InterPro" id="IPR003148">
    <property type="entry name" value="RCK_N"/>
</dbReference>
<dbReference type="AlphaFoldDB" id="A0AAV3SHW3"/>
<dbReference type="PRINTS" id="PR00335">
    <property type="entry name" value="KUPTAKETRKA"/>
</dbReference>
<organism evidence="9 12">
    <name type="scientific">Halococcus dombrowskii</name>
    <dbReference type="NCBI Taxonomy" id="179637"/>
    <lineage>
        <taxon>Archaea</taxon>
        <taxon>Methanobacteriati</taxon>
        <taxon>Methanobacteriota</taxon>
        <taxon>Stenosarchaea group</taxon>
        <taxon>Halobacteria</taxon>
        <taxon>Halobacteriales</taxon>
        <taxon>Halococcaceae</taxon>
        <taxon>Halococcus</taxon>
    </lineage>
</organism>
<reference evidence="9" key="1">
    <citation type="journal article" date="2014" name="Int. J. Syst. Evol. Microbiol.">
        <title>Complete genome sequence of Corynebacterium casei LMG S-19264T (=DSM 44701T), isolated from a smear-ripened cheese.</title>
        <authorList>
            <consortium name="US DOE Joint Genome Institute (JGI-PGF)"/>
            <person name="Walter F."/>
            <person name="Albersmeier A."/>
            <person name="Kalinowski J."/>
            <person name="Ruckert C."/>
        </authorList>
    </citation>
    <scope>NUCLEOTIDE SEQUENCE</scope>
    <source>
        <strain evidence="9">JCM 12289</strain>
    </source>
</reference>
<dbReference type="Pfam" id="PF02080">
    <property type="entry name" value="TrkA_C"/>
    <property type="match status" value="1"/>
</dbReference>
<dbReference type="PANTHER" id="PTHR43833">
    <property type="entry name" value="POTASSIUM CHANNEL PROTEIN 2-RELATED-RELATED"/>
    <property type="match status" value="1"/>
</dbReference>
<dbReference type="Gene3D" id="3.40.50.720">
    <property type="entry name" value="NAD(P)-binding Rossmann-like Domain"/>
    <property type="match status" value="1"/>
</dbReference>
<evidence type="ECO:0000256" key="3">
    <source>
        <dbReference type="ARBA" id="ARBA00022538"/>
    </source>
</evidence>
<dbReference type="RefSeq" id="WP_244706801.1">
    <property type="nucleotide sequence ID" value="NZ_BAAADN010000031.1"/>
</dbReference>
<dbReference type="PROSITE" id="PS51201">
    <property type="entry name" value="RCK_N"/>
    <property type="match status" value="1"/>
</dbReference>
<evidence type="ECO:0000313" key="9">
    <source>
        <dbReference type="EMBL" id="GAA0464733.1"/>
    </source>
</evidence>
<evidence type="ECO:0000259" key="8">
    <source>
        <dbReference type="PROSITE" id="PS51202"/>
    </source>
</evidence>
<keyword evidence="10" id="KW-0614">Plasmid</keyword>
<dbReference type="EMBL" id="BAAADN010000031">
    <property type="protein sequence ID" value="GAA0464733.1"/>
    <property type="molecule type" value="Genomic_DNA"/>
</dbReference>
<dbReference type="Pfam" id="PF02254">
    <property type="entry name" value="TrkA_N"/>
    <property type="match status" value="1"/>
</dbReference>
<keyword evidence="6" id="KW-0406">Ion transport</keyword>
<dbReference type="InterPro" id="IPR050721">
    <property type="entry name" value="Trk_Ktr_HKT_K-transport"/>
</dbReference>
<name>A0AAV3SHW3_HALDO</name>
<keyword evidence="3" id="KW-0633">Potassium transport</keyword>
<protein>
    <submittedName>
        <fullName evidence="9">TrkA family potassium uptake protein</fullName>
    </submittedName>
</protein>
<dbReference type="EMBL" id="CP095009">
    <property type="protein sequence ID" value="UOO97287.1"/>
    <property type="molecule type" value="Genomic_DNA"/>
</dbReference>
<dbReference type="PROSITE" id="PS51202">
    <property type="entry name" value="RCK_C"/>
    <property type="match status" value="1"/>
</dbReference>
<dbReference type="InterPro" id="IPR006036">
    <property type="entry name" value="K_uptake_TrkA"/>
</dbReference>
<evidence type="ECO:0000313" key="11">
    <source>
        <dbReference type="Proteomes" id="UP000830542"/>
    </source>
</evidence>
<dbReference type="InterPro" id="IPR036291">
    <property type="entry name" value="NAD(P)-bd_dom_sf"/>
</dbReference>
<feature type="domain" description="RCK C-terminal" evidence="8">
    <location>
        <begin position="133"/>
        <end position="221"/>
    </location>
</feature>
<dbReference type="SUPFAM" id="SSF116726">
    <property type="entry name" value="TrkA C-terminal domain-like"/>
    <property type="match status" value="1"/>
</dbReference>
<keyword evidence="4" id="KW-0630">Potassium</keyword>
<keyword evidence="5" id="KW-0520">NAD</keyword>
<evidence type="ECO:0000259" key="7">
    <source>
        <dbReference type="PROSITE" id="PS51201"/>
    </source>
</evidence>
<dbReference type="GeneID" id="71764029"/>
<evidence type="ECO:0000256" key="2">
    <source>
        <dbReference type="ARBA" id="ARBA00022448"/>
    </source>
</evidence>
<keyword evidence="2" id="KW-0813">Transport</keyword>
<dbReference type="GO" id="GO:0005886">
    <property type="term" value="C:plasma membrane"/>
    <property type="evidence" value="ECO:0007669"/>
    <property type="project" value="InterPro"/>
</dbReference>
<proteinExistence type="predicted"/>
<evidence type="ECO:0000256" key="6">
    <source>
        <dbReference type="ARBA" id="ARBA00023065"/>
    </source>
</evidence>
<evidence type="ECO:0000256" key="4">
    <source>
        <dbReference type="ARBA" id="ARBA00022958"/>
    </source>
</evidence>
<evidence type="ECO:0000256" key="1">
    <source>
        <dbReference type="ARBA" id="ARBA00003660"/>
    </source>
</evidence>
<dbReference type="PANTHER" id="PTHR43833:SF5">
    <property type="entry name" value="TRK SYSTEM POTASSIUM UPTAKE PROTEIN TRKA"/>
    <property type="match status" value="1"/>
</dbReference>
<dbReference type="GO" id="GO:0015079">
    <property type="term" value="F:potassium ion transmembrane transporter activity"/>
    <property type="evidence" value="ECO:0007669"/>
    <property type="project" value="InterPro"/>
</dbReference>
<keyword evidence="11" id="KW-1185">Reference proteome</keyword>
<reference evidence="9" key="3">
    <citation type="submission" date="2023-12" db="EMBL/GenBank/DDBJ databases">
        <authorList>
            <person name="Sun Q."/>
            <person name="Inoue M."/>
        </authorList>
    </citation>
    <scope>NUCLEOTIDE SEQUENCE</scope>
    <source>
        <strain evidence="9">JCM 12289</strain>
    </source>
</reference>
<gene>
    <name evidence="9" type="ORF">GCM10008985_22030</name>
    <name evidence="10" type="ORF">MUK72_19235</name>
</gene>